<dbReference type="GeneID" id="78557095"/>
<dbReference type="EMBL" id="VFET01000022">
    <property type="protein sequence ID" value="TWS01967.1"/>
    <property type="molecule type" value="Genomic_DNA"/>
</dbReference>
<dbReference type="AlphaFoldDB" id="A0A5C5Q881"/>
<proteinExistence type="predicted"/>
<feature type="region of interest" description="Disordered" evidence="1">
    <location>
        <begin position="1"/>
        <end position="67"/>
    </location>
</feature>
<accession>A0A5C5Q881</accession>
<organism evidence="3 5">
    <name type="scientific">Pseudomonas extremaustralis</name>
    <dbReference type="NCBI Taxonomy" id="359110"/>
    <lineage>
        <taxon>Bacteria</taxon>
        <taxon>Pseudomonadati</taxon>
        <taxon>Pseudomonadota</taxon>
        <taxon>Gammaproteobacteria</taxon>
        <taxon>Pseudomonadales</taxon>
        <taxon>Pseudomonadaceae</taxon>
        <taxon>Pseudomonas</taxon>
    </lineage>
</organism>
<dbReference type="Proteomes" id="UP000182858">
    <property type="component" value="Chromosome I"/>
</dbReference>
<name>A0A5C5Q881_9PSED</name>
<sequence>MINAIHHTPVTFPSAAIQQDDATHSRKKRSIEPTPAQPSSIEFGGPAANDRHRNTGGLDSLGGGRLL</sequence>
<dbReference type="Proteomes" id="UP000317951">
    <property type="component" value="Unassembled WGS sequence"/>
</dbReference>
<protein>
    <submittedName>
        <fullName evidence="3">Uncharacterized protein</fullName>
    </submittedName>
</protein>
<dbReference type="EMBL" id="LT629689">
    <property type="protein sequence ID" value="SDG35975.1"/>
    <property type="molecule type" value="Genomic_DNA"/>
</dbReference>
<evidence type="ECO:0000256" key="1">
    <source>
        <dbReference type="SAM" id="MobiDB-lite"/>
    </source>
</evidence>
<keyword evidence="4" id="KW-1185">Reference proteome</keyword>
<gene>
    <name evidence="3" type="ORF">FIV36_22635</name>
    <name evidence="2" type="ORF">SAMN05216591_5807</name>
</gene>
<evidence type="ECO:0000313" key="2">
    <source>
        <dbReference type="EMBL" id="SDG35975.1"/>
    </source>
</evidence>
<reference evidence="2 4" key="1">
    <citation type="submission" date="2016-10" db="EMBL/GenBank/DDBJ databases">
        <authorList>
            <person name="Varghese N."/>
            <person name="Submissions S."/>
        </authorList>
    </citation>
    <scope>NUCLEOTIDE SEQUENCE [LARGE SCALE GENOMIC DNA]</scope>
    <source>
        <strain evidence="2 4">DSM 17835</strain>
    </source>
</reference>
<evidence type="ECO:0000313" key="4">
    <source>
        <dbReference type="Proteomes" id="UP000182858"/>
    </source>
</evidence>
<reference evidence="3 5" key="2">
    <citation type="submission" date="2019-06" db="EMBL/GenBank/DDBJ databases">
        <title>Pseudomonas bimorpha sp. nov. isolated from bovine raw milk and skim milk concentrate.</title>
        <authorList>
            <person name="Hofmann K."/>
            <person name="Huptas C."/>
            <person name="Doll E."/>
            <person name="Scherer S."/>
            <person name="Wenning M."/>
        </authorList>
    </citation>
    <scope>NUCLEOTIDE SEQUENCE [LARGE SCALE GENOMIC DNA]</scope>
    <source>
        <strain evidence="3 5">DSM 17835</strain>
    </source>
</reference>
<evidence type="ECO:0000313" key="5">
    <source>
        <dbReference type="Proteomes" id="UP000317951"/>
    </source>
</evidence>
<evidence type="ECO:0000313" key="3">
    <source>
        <dbReference type="EMBL" id="TWS01967.1"/>
    </source>
</evidence>
<dbReference type="RefSeq" id="WP_010566270.1">
    <property type="nucleotide sequence ID" value="NZ_CP091043.1"/>
</dbReference>